<dbReference type="AlphaFoldDB" id="A0A5B7CH97"/>
<evidence type="ECO:0000256" key="1">
    <source>
        <dbReference type="SAM" id="MobiDB-lite"/>
    </source>
</evidence>
<comment type="caution">
    <text evidence="2">The sequence shown here is derived from an EMBL/GenBank/DDBJ whole genome shotgun (WGS) entry which is preliminary data.</text>
</comment>
<sequence>MSAARRWQGSLLHSAVGHKGHGSGQHGSRQHQHLKLKVKRRTLVVSSAPPFKTLLASLATTLATVPRREEHSYWAAHPPQAPHRICGSLLISQYHKVTALLSGVALTRLRQVPPSAAVWGSALRAKGSKVSFLRHAALGILVGGRGGVGSGIMSHDVTFIKHRHRCSAYHFHGEPLRGSQGKET</sequence>
<name>A0A5B7CH97_PORTR</name>
<proteinExistence type="predicted"/>
<protein>
    <submittedName>
        <fullName evidence="2">Uncharacterized protein</fullName>
    </submittedName>
</protein>
<reference evidence="2 3" key="1">
    <citation type="submission" date="2019-05" db="EMBL/GenBank/DDBJ databases">
        <title>Another draft genome of Portunus trituberculatus and its Hox gene families provides insights of decapod evolution.</title>
        <authorList>
            <person name="Jeong J.-H."/>
            <person name="Song I."/>
            <person name="Kim S."/>
            <person name="Choi T."/>
            <person name="Kim D."/>
            <person name="Ryu S."/>
            <person name="Kim W."/>
        </authorList>
    </citation>
    <scope>NUCLEOTIDE SEQUENCE [LARGE SCALE GENOMIC DNA]</scope>
    <source>
        <tissue evidence="2">Muscle</tissue>
    </source>
</reference>
<organism evidence="2 3">
    <name type="scientific">Portunus trituberculatus</name>
    <name type="common">Swimming crab</name>
    <name type="synonym">Neptunus trituberculatus</name>
    <dbReference type="NCBI Taxonomy" id="210409"/>
    <lineage>
        <taxon>Eukaryota</taxon>
        <taxon>Metazoa</taxon>
        <taxon>Ecdysozoa</taxon>
        <taxon>Arthropoda</taxon>
        <taxon>Crustacea</taxon>
        <taxon>Multicrustacea</taxon>
        <taxon>Malacostraca</taxon>
        <taxon>Eumalacostraca</taxon>
        <taxon>Eucarida</taxon>
        <taxon>Decapoda</taxon>
        <taxon>Pleocyemata</taxon>
        <taxon>Brachyura</taxon>
        <taxon>Eubrachyura</taxon>
        <taxon>Portunoidea</taxon>
        <taxon>Portunidae</taxon>
        <taxon>Portuninae</taxon>
        <taxon>Portunus</taxon>
    </lineage>
</organism>
<evidence type="ECO:0000313" key="2">
    <source>
        <dbReference type="EMBL" id="MPC08625.1"/>
    </source>
</evidence>
<gene>
    <name evidence="2" type="ORF">E2C01_001216</name>
</gene>
<keyword evidence="3" id="KW-1185">Reference proteome</keyword>
<dbReference type="Proteomes" id="UP000324222">
    <property type="component" value="Unassembled WGS sequence"/>
</dbReference>
<dbReference type="EMBL" id="VSRR010000037">
    <property type="protein sequence ID" value="MPC08625.1"/>
    <property type="molecule type" value="Genomic_DNA"/>
</dbReference>
<feature type="region of interest" description="Disordered" evidence="1">
    <location>
        <begin position="15"/>
        <end position="36"/>
    </location>
</feature>
<accession>A0A5B7CH97</accession>
<evidence type="ECO:0000313" key="3">
    <source>
        <dbReference type="Proteomes" id="UP000324222"/>
    </source>
</evidence>